<keyword evidence="3" id="KW-1185">Reference proteome</keyword>
<gene>
    <name evidence="2" type="ORF">C5167_049482</name>
</gene>
<evidence type="ECO:0000313" key="3">
    <source>
        <dbReference type="Proteomes" id="UP000316621"/>
    </source>
</evidence>
<dbReference type="AlphaFoldDB" id="A0A4Y7KNT5"/>
<reference evidence="2 3" key="1">
    <citation type="journal article" date="2018" name="Science">
        <title>The opium poppy genome and morphinan production.</title>
        <authorList>
            <person name="Guo L."/>
            <person name="Winzer T."/>
            <person name="Yang X."/>
            <person name="Li Y."/>
            <person name="Ning Z."/>
            <person name="He Z."/>
            <person name="Teodor R."/>
            <person name="Lu Y."/>
            <person name="Bowser T.A."/>
            <person name="Graham I.A."/>
            <person name="Ye K."/>
        </authorList>
    </citation>
    <scope>NUCLEOTIDE SEQUENCE [LARGE SCALE GENOMIC DNA]</scope>
    <source>
        <strain evidence="3">cv. HN1</strain>
        <tissue evidence="2">Leaves</tissue>
    </source>
</reference>
<feature type="signal peptide" evidence="1">
    <location>
        <begin position="1"/>
        <end position="18"/>
    </location>
</feature>
<sequence>MGMFVAILSFLVHRSVQGVQAPRILTLKEFQRKNVSREEYPEGQNFAKPHEVRVKLAEEIQ</sequence>
<name>A0A4Y7KNT5_PAPSO</name>
<proteinExistence type="predicted"/>
<dbReference type="EMBL" id="CM010722">
    <property type="protein sequence ID" value="RZC74000.1"/>
    <property type="molecule type" value="Genomic_DNA"/>
</dbReference>
<keyword evidence="1" id="KW-0732">Signal</keyword>
<accession>A0A4Y7KNT5</accession>
<organism evidence="2 3">
    <name type="scientific">Papaver somniferum</name>
    <name type="common">Opium poppy</name>
    <dbReference type="NCBI Taxonomy" id="3469"/>
    <lineage>
        <taxon>Eukaryota</taxon>
        <taxon>Viridiplantae</taxon>
        <taxon>Streptophyta</taxon>
        <taxon>Embryophyta</taxon>
        <taxon>Tracheophyta</taxon>
        <taxon>Spermatophyta</taxon>
        <taxon>Magnoliopsida</taxon>
        <taxon>Ranunculales</taxon>
        <taxon>Papaveraceae</taxon>
        <taxon>Papaveroideae</taxon>
        <taxon>Papaver</taxon>
    </lineage>
</organism>
<dbReference type="Gramene" id="RZC74000">
    <property type="protein sequence ID" value="RZC74000"/>
    <property type="gene ID" value="C5167_049482"/>
</dbReference>
<evidence type="ECO:0000313" key="2">
    <source>
        <dbReference type="EMBL" id="RZC74000.1"/>
    </source>
</evidence>
<evidence type="ECO:0000256" key="1">
    <source>
        <dbReference type="SAM" id="SignalP"/>
    </source>
</evidence>
<feature type="chain" id="PRO_5021316204" evidence="1">
    <location>
        <begin position="19"/>
        <end position="61"/>
    </location>
</feature>
<protein>
    <submittedName>
        <fullName evidence="2">Uncharacterized protein</fullName>
    </submittedName>
</protein>
<dbReference type="Proteomes" id="UP000316621">
    <property type="component" value="Chromosome 8"/>
</dbReference>